<reference evidence="5 6" key="1">
    <citation type="submission" date="2024-08" db="EMBL/GenBank/DDBJ databases">
        <title>Genome sequence of Streptomyces aureus CACIA-1.46HGO.</title>
        <authorList>
            <person name="Evangelista-Martinez Z."/>
        </authorList>
    </citation>
    <scope>NUCLEOTIDE SEQUENCE [LARGE SCALE GENOMIC DNA]</scope>
    <source>
        <strain evidence="5 6">CACIA-1.46HGO</strain>
    </source>
</reference>
<dbReference type="Gene3D" id="3.30.60.230">
    <property type="entry name" value="Lsr2, dimerization domain"/>
    <property type="match status" value="1"/>
</dbReference>
<evidence type="ECO:0000313" key="5">
    <source>
        <dbReference type="EMBL" id="MFA3843756.1"/>
    </source>
</evidence>
<sequence length="113" mass="12409">MAQKTIIIYTDDLTNQESEEVSTHTFSLNGVNYEIDLSPESYDKLADALGPFIQAGHKTGRTTKSGGGKSHGRTTQDGASAEEIRRWARSKGIEVNDRGRVPATIRTQYEAAH</sequence>
<evidence type="ECO:0000256" key="2">
    <source>
        <dbReference type="SAM" id="MobiDB-lite"/>
    </source>
</evidence>
<dbReference type="Pfam" id="PF23359">
    <property type="entry name" value="Lsr2_DNA-bd"/>
    <property type="match status" value="1"/>
</dbReference>
<dbReference type="Gene3D" id="4.10.320.10">
    <property type="entry name" value="E3-binding domain"/>
    <property type="match status" value="1"/>
</dbReference>
<dbReference type="Proteomes" id="UP001571476">
    <property type="component" value="Unassembled WGS sequence"/>
</dbReference>
<dbReference type="EMBL" id="JBGOSP010000074">
    <property type="protein sequence ID" value="MFA3843756.1"/>
    <property type="molecule type" value="Genomic_DNA"/>
</dbReference>
<keyword evidence="6" id="KW-1185">Reference proteome</keyword>
<dbReference type="Pfam" id="PF11774">
    <property type="entry name" value="Lsr2"/>
    <property type="match status" value="1"/>
</dbReference>
<comment type="caution">
    <text evidence="5">The sequence shown here is derived from an EMBL/GenBank/DDBJ whole genome shotgun (WGS) entry which is preliminary data.</text>
</comment>
<evidence type="ECO:0000259" key="4">
    <source>
        <dbReference type="Pfam" id="PF23359"/>
    </source>
</evidence>
<accession>A0ABV4SZ81</accession>
<feature type="region of interest" description="Disordered" evidence="2">
    <location>
        <begin position="56"/>
        <end position="82"/>
    </location>
</feature>
<feature type="domain" description="Lsr2 dimerization" evidence="3">
    <location>
        <begin position="1"/>
        <end position="59"/>
    </location>
</feature>
<dbReference type="InterPro" id="IPR024412">
    <property type="entry name" value="Lsr2_dim_dom"/>
</dbReference>
<dbReference type="InterPro" id="IPR055370">
    <property type="entry name" value="Lsr2_DNA-bd"/>
</dbReference>
<dbReference type="InterPro" id="IPR042261">
    <property type="entry name" value="Lsr2-like_dimerization"/>
</dbReference>
<organism evidence="5 6">
    <name type="scientific">Streptomyces aureus</name>
    <dbReference type="NCBI Taxonomy" id="193461"/>
    <lineage>
        <taxon>Bacteria</taxon>
        <taxon>Bacillati</taxon>
        <taxon>Actinomycetota</taxon>
        <taxon>Actinomycetes</taxon>
        <taxon>Kitasatosporales</taxon>
        <taxon>Streptomycetaceae</taxon>
        <taxon>Streptomyces</taxon>
    </lineage>
</organism>
<proteinExistence type="predicted"/>
<feature type="domain" description="Lsr2 DNA-binding" evidence="4">
    <location>
        <begin position="77"/>
        <end position="112"/>
    </location>
</feature>
<gene>
    <name evidence="5" type="ORF">ACEG43_48100</name>
</gene>
<name>A0ABV4SZ81_9ACTN</name>
<protein>
    <submittedName>
        <fullName evidence="5">Lsr2 family protein</fullName>
    </submittedName>
</protein>
<keyword evidence="1" id="KW-0238">DNA-binding</keyword>
<evidence type="ECO:0000313" key="6">
    <source>
        <dbReference type="Proteomes" id="UP001571476"/>
    </source>
</evidence>
<evidence type="ECO:0000259" key="3">
    <source>
        <dbReference type="Pfam" id="PF11774"/>
    </source>
</evidence>
<evidence type="ECO:0000256" key="1">
    <source>
        <dbReference type="ARBA" id="ARBA00023125"/>
    </source>
</evidence>
<dbReference type="InterPro" id="IPR036625">
    <property type="entry name" value="E3-bd_dom_sf"/>
</dbReference>
<dbReference type="RefSeq" id="WP_326715646.1">
    <property type="nucleotide sequence ID" value="NZ_BAAAKQ010000054.1"/>
</dbReference>